<organism evidence="1 2">
    <name type="scientific">Triparma retinervis</name>
    <dbReference type="NCBI Taxonomy" id="2557542"/>
    <lineage>
        <taxon>Eukaryota</taxon>
        <taxon>Sar</taxon>
        <taxon>Stramenopiles</taxon>
        <taxon>Ochrophyta</taxon>
        <taxon>Bolidophyceae</taxon>
        <taxon>Parmales</taxon>
        <taxon>Triparmaceae</taxon>
        <taxon>Triparma</taxon>
    </lineage>
</organism>
<name>A0A9W6ZQT8_9STRA</name>
<dbReference type="Proteomes" id="UP001165082">
    <property type="component" value="Unassembled WGS sequence"/>
</dbReference>
<gene>
    <name evidence="1" type="ORF">TrRE_jg3888</name>
</gene>
<feature type="non-terminal residue" evidence="1">
    <location>
        <position position="29"/>
    </location>
</feature>
<dbReference type="AlphaFoldDB" id="A0A9W6ZQT8"/>
<keyword evidence="2" id="KW-1185">Reference proteome</keyword>
<accession>A0A9W6ZQT8</accession>
<sequence>MYECTKPKGDEQKGRAECIPECKKKCATS</sequence>
<protein>
    <submittedName>
        <fullName evidence="1">Uncharacterized protein</fullName>
    </submittedName>
</protein>
<dbReference type="EMBL" id="BRXZ01000981">
    <property type="protein sequence ID" value="GMH59084.1"/>
    <property type="molecule type" value="Genomic_DNA"/>
</dbReference>
<comment type="caution">
    <text evidence="1">The sequence shown here is derived from an EMBL/GenBank/DDBJ whole genome shotgun (WGS) entry which is preliminary data.</text>
</comment>
<proteinExistence type="predicted"/>
<evidence type="ECO:0000313" key="2">
    <source>
        <dbReference type="Proteomes" id="UP001165082"/>
    </source>
</evidence>
<reference evidence="1" key="1">
    <citation type="submission" date="2022-07" db="EMBL/GenBank/DDBJ databases">
        <title>Genome analysis of Parmales, a sister group of diatoms, reveals the evolutionary specialization of diatoms from phago-mixotrophs to photoautotrophs.</title>
        <authorList>
            <person name="Ban H."/>
            <person name="Sato S."/>
            <person name="Yoshikawa S."/>
            <person name="Kazumasa Y."/>
            <person name="Nakamura Y."/>
            <person name="Ichinomiya M."/>
            <person name="Saitoh K."/>
            <person name="Sato N."/>
            <person name="Blanc-Mathieu R."/>
            <person name="Endo H."/>
            <person name="Kuwata A."/>
            <person name="Ogata H."/>
        </authorList>
    </citation>
    <scope>NUCLEOTIDE SEQUENCE</scope>
</reference>
<evidence type="ECO:0000313" key="1">
    <source>
        <dbReference type="EMBL" id="GMH59084.1"/>
    </source>
</evidence>